<organism evidence="2 3">
    <name type="scientific">Deinococcus roseus</name>
    <dbReference type="NCBI Taxonomy" id="392414"/>
    <lineage>
        <taxon>Bacteria</taxon>
        <taxon>Thermotogati</taxon>
        <taxon>Deinococcota</taxon>
        <taxon>Deinococci</taxon>
        <taxon>Deinococcales</taxon>
        <taxon>Deinococcaceae</taxon>
        <taxon>Deinococcus</taxon>
    </lineage>
</organism>
<keyword evidence="3" id="KW-1185">Reference proteome</keyword>
<evidence type="ECO:0000313" key="3">
    <source>
        <dbReference type="Proteomes" id="UP000632222"/>
    </source>
</evidence>
<dbReference type="Gene3D" id="2.40.33.20">
    <property type="entry name" value="PK beta-barrel domain-like"/>
    <property type="match status" value="1"/>
</dbReference>
<dbReference type="PANTHER" id="PTHR36930">
    <property type="entry name" value="METAL-SULFUR CLUSTER BIOSYNTHESIS PROTEINS YUAD-RELATED"/>
    <property type="match status" value="1"/>
</dbReference>
<sequence length="179" mass="19370">MGQVVAVHLSESHTFSKTPQPSIQLLTGLGVDGDAHQGTTVKHRSRVAQNPNQPNLRQVHLIHAELHDTLNEQGFQVAAGQMGENITTRGIELLALPVGTRLHLGAEALVEITGLRNPCQQINNFQAGMMQAVLDRDEEGNLIRKAGVMGIVLQGGTVLPGDEIRVELPEGEHRKLQPV</sequence>
<comment type="caution">
    <text evidence="2">The sequence shown here is derived from an EMBL/GenBank/DDBJ whole genome shotgun (WGS) entry which is preliminary data.</text>
</comment>
<dbReference type="Proteomes" id="UP000632222">
    <property type="component" value="Unassembled WGS sequence"/>
</dbReference>
<dbReference type="InterPro" id="IPR011037">
    <property type="entry name" value="Pyrv_Knase-like_insert_dom_sf"/>
</dbReference>
<dbReference type="RefSeq" id="WP_189009261.1">
    <property type="nucleotide sequence ID" value="NZ_BMOD01000048.1"/>
</dbReference>
<dbReference type="InterPro" id="IPR005302">
    <property type="entry name" value="MoCF_Sase_C"/>
</dbReference>
<gene>
    <name evidence="2" type="ORF">GCM10008938_51440</name>
</gene>
<dbReference type="Pfam" id="PF03473">
    <property type="entry name" value="MOSC"/>
    <property type="match status" value="1"/>
</dbReference>
<proteinExistence type="predicted"/>
<dbReference type="InterPro" id="IPR052716">
    <property type="entry name" value="MOSC_domain"/>
</dbReference>
<dbReference type="SUPFAM" id="SSF50800">
    <property type="entry name" value="PK beta-barrel domain-like"/>
    <property type="match status" value="1"/>
</dbReference>
<reference evidence="3" key="1">
    <citation type="journal article" date="2019" name="Int. J. Syst. Evol. Microbiol.">
        <title>The Global Catalogue of Microorganisms (GCM) 10K type strain sequencing project: providing services to taxonomists for standard genome sequencing and annotation.</title>
        <authorList>
            <consortium name="The Broad Institute Genomics Platform"/>
            <consortium name="The Broad Institute Genome Sequencing Center for Infectious Disease"/>
            <person name="Wu L."/>
            <person name="Ma J."/>
        </authorList>
    </citation>
    <scope>NUCLEOTIDE SEQUENCE [LARGE SCALE GENOMIC DNA]</scope>
    <source>
        <strain evidence="3">JCM 14370</strain>
    </source>
</reference>
<dbReference type="EMBL" id="BMOD01000048">
    <property type="protein sequence ID" value="GGJ59079.1"/>
    <property type="molecule type" value="Genomic_DNA"/>
</dbReference>
<name>A0ABQ2DIQ7_9DEIO</name>
<feature type="domain" description="MOSC" evidence="1">
    <location>
        <begin position="18"/>
        <end position="167"/>
    </location>
</feature>
<protein>
    <submittedName>
        <fullName evidence="2">MOSC domain-containing protein</fullName>
    </submittedName>
</protein>
<dbReference type="PANTHER" id="PTHR36930:SF1">
    <property type="entry name" value="MOSC DOMAIN-CONTAINING PROTEIN"/>
    <property type="match status" value="1"/>
</dbReference>
<dbReference type="PROSITE" id="PS51340">
    <property type="entry name" value="MOSC"/>
    <property type="match status" value="1"/>
</dbReference>
<evidence type="ECO:0000259" key="1">
    <source>
        <dbReference type="PROSITE" id="PS51340"/>
    </source>
</evidence>
<evidence type="ECO:0000313" key="2">
    <source>
        <dbReference type="EMBL" id="GGJ59079.1"/>
    </source>
</evidence>
<accession>A0ABQ2DIQ7</accession>